<dbReference type="Gene3D" id="3.30.565.10">
    <property type="entry name" value="Histidine kinase-like ATPase, C-terminal domain"/>
    <property type="match status" value="1"/>
</dbReference>
<feature type="domain" description="Histidine kinase" evidence="9">
    <location>
        <begin position="474"/>
        <end position="691"/>
    </location>
</feature>
<dbReference type="Pfam" id="PF02518">
    <property type="entry name" value="HATPase_c"/>
    <property type="match status" value="1"/>
</dbReference>
<feature type="transmembrane region" description="Helical" evidence="8">
    <location>
        <begin position="255"/>
        <end position="278"/>
    </location>
</feature>
<name>A0A6J6UL55_9ZZZZ</name>
<dbReference type="InterPro" id="IPR050736">
    <property type="entry name" value="Sensor_HK_Regulatory"/>
</dbReference>
<dbReference type="CDD" id="cd00082">
    <property type="entry name" value="HisKA"/>
    <property type="match status" value="1"/>
</dbReference>
<dbReference type="InterPro" id="IPR004358">
    <property type="entry name" value="Sig_transdc_His_kin-like_C"/>
</dbReference>
<dbReference type="PROSITE" id="PS50109">
    <property type="entry name" value="HIS_KIN"/>
    <property type="match status" value="1"/>
</dbReference>
<dbReference type="InterPro" id="IPR035965">
    <property type="entry name" value="PAS-like_dom_sf"/>
</dbReference>
<evidence type="ECO:0000256" key="3">
    <source>
        <dbReference type="ARBA" id="ARBA00022553"/>
    </source>
</evidence>
<evidence type="ECO:0000256" key="7">
    <source>
        <dbReference type="SAM" id="Coils"/>
    </source>
</evidence>
<dbReference type="InterPro" id="IPR005467">
    <property type="entry name" value="His_kinase_dom"/>
</dbReference>
<evidence type="ECO:0000259" key="9">
    <source>
        <dbReference type="PROSITE" id="PS50109"/>
    </source>
</evidence>
<keyword evidence="8" id="KW-1133">Transmembrane helix</keyword>
<feature type="transmembrane region" description="Helical" evidence="8">
    <location>
        <begin position="224"/>
        <end position="243"/>
    </location>
</feature>
<dbReference type="GO" id="GO:0000155">
    <property type="term" value="F:phosphorelay sensor kinase activity"/>
    <property type="evidence" value="ECO:0007669"/>
    <property type="project" value="InterPro"/>
</dbReference>
<dbReference type="Pfam" id="PF00512">
    <property type="entry name" value="HisKA"/>
    <property type="match status" value="1"/>
</dbReference>
<dbReference type="SMART" id="SM00388">
    <property type="entry name" value="HisKA"/>
    <property type="match status" value="1"/>
</dbReference>
<proteinExistence type="predicted"/>
<dbReference type="InterPro" id="IPR036097">
    <property type="entry name" value="HisK_dim/P_sf"/>
</dbReference>
<keyword evidence="3" id="KW-0597">Phosphoprotein</keyword>
<dbReference type="SUPFAM" id="SSF55785">
    <property type="entry name" value="PYP-like sensor domain (PAS domain)"/>
    <property type="match status" value="1"/>
</dbReference>
<keyword evidence="8" id="KW-0812">Transmembrane</keyword>
<keyword evidence="6" id="KW-0902">Two-component regulatory system</keyword>
<dbReference type="AlphaFoldDB" id="A0A6J6UL55"/>
<reference evidence="11" key="1">
    <citation type="submission" date="2020-05" db="EMBL/GenBank/DDBJ databases">
        <authorList>
            <person name="Chiriac C."/>
            <person name="Salcher M."/>
            <person name="Ghai R."/>
            <person name="Kavagutti S V."/>
        </authorList>
    </citation>
    <scope>NUCLEOTIDE SEQUENCE</scope>
</reference>
<dbReference type="EMBL" id="CAEZYQ010000023">
    <property type="protein sequence ID" value="CAB4760492.1"/>
    <property type="molecule type" value="Genomic_DNA"/>
</dbReference>
<dbReference type="SUPFAM" id="SSF47384">
    <property type="entry name" value="Homodimeric domain of signal transducing histidine kinase"/>
    <property type="match status" value="1"/>
</dbReference>
<dbReference type="InterPro" id="IPR003594">
    <property type="entry name" value="HATPase_dom"/>
</dbReference>
<accession>A0A6J6UL55</accession>
<evidence type="ECO:0000259" key="10">
    <source>
        <dbReference type="PROSITE" id="PS50113"/>
    </source>
</evidence>
<evidence type="ECO:0000313" key="11">
    <source>
        <dbReference type="EMBL" id="CAB4760492.1"/>
    </source>
</evidence>
<dbReference type="PROSITE" id="PS50113">
    <property type="entry name" value="PAC"/>
    <property type="match status" value="1"/>
</dbReference>
<keyword evidence="7" id="KW-0175">Coiled coil</keyword>
<dbReference type="Gene3D" id="3.30.450.20">
    <property type="entry name" value="PAS domain"/>
    <property type="match status" value="1"/>
</dbReference>
<gene>
    <name evidence="11" type="ORF">UFOPK2761_02603</name>
</gene>
<dbReference type="InterPro" id="IPR036890">
    <property type="entry name" value="HATPase_C_sf"/>
</dbReference>
<feature type="transmembrane region" description="Helical" evidence="8">
    <location>
        <begin position="180"/>
        <end position="204"/>
    </location>
</feature>
<evidence type="ECO:0000256" key="2">
    <source>
        <dbReference type="ARBA" id="ARBA00012438"/>
    </source>
</evidence>
<organism evidence="11">
    <name type="scientific">freshwater metagenome</name>
    <dbReference type="NCBI Taxonomy" id="449393"/>
    <lineage>
        <taxon>unclassified sequences</taxon>
        <taxon>metagenomes</taxon>
        <taxon>ecological metagenomes</taxon>
    </lineage>
</organism>
<dbReference type="InterPro" id="IPR000700">
    <property type="entry name" value="PAS-assoc_C"/>
</dbReference>
<dbReference type="SUPFAM" id="SSF55874">
    <property type="entry name" value="ATPase domain of HSP90 chaperone/DNA topoisomerase II/histidine kinase"/>
    <property type="match status" value="1"/>
</dbReference>
<feature type="transmembrane region" description="Helical" evidence="8">
    <location>
        <begin position="156"/>
        <end position="174"/>
    </location>
</feature>
<dbReference type="Gene3D" id="1.10.287.130">
    <property type="match status" value="1"/>
</dbReference>
<dbReference type="FunFam" id="3.30.565.10:FF:000006">
    <property type="entry name" value="Sensor histidine kinase WalK"/>
    <property type="match status" value="1"/>
</dbReference>
<comment type="catalytic activity">
    <reaction evidence="1">
        <text>ATP + protein L-histidine = ADP + protein N-phospho-L-histidine.</text>
        <dbReference type="EC" id="2.7.13.3"/>
    </reaction>
</comment>
<keyword evidence="5" id="KW-0418">Kinase</keyword>
<sequence>MRGTGPDPYRRLVTDPVPDRPARLSRVLALVVAAIALSVLVGWVLQVEVLVTVLPGLTSMKLITALCLLALSVSTGRLVPGHQWFPVPVLAVTLVTLSEHVSGASLGIDELLVDDFTHTAGANLPGRMAITTAIALTALAVALLTQDRGRVRTPQVLSALTFVVGFVTVLGYAYGVSSLYAVVAYSTVALHTAVVLALLAVAVLARQPGGCVPWLLEGRDPGAVVGRMLVPIALLGLPLLGSLRLAGERIGWYDGVFGLALMVLGSATVIVSLALVVGRRLQAVDLARESAQLELERLVESLREGRDEAWARAERIAVELAEERARFTRSIGQIDDQFCTLRVDARGRIGGHFATPDPVGLLSPVVARLVGALDGPALDPGSARTLDVVAAQVRAGRPVNVEVRVPGADGLVRWVWLRGTPRREGEDLYVDLVATNVDERRALTDKLEDALDVARRQRDELEQVNRLKDEFVAMAGHELRGPLAVISGNLELLGLIAPSPEQARSLETIRRRAEGMQALVDDLFDLARLRSGGVSVEPVQVVVDAAVHEVAAELEPAARAGEVRLEVADTGPTGLTAYCDPRRLHQMLANLVGNAVKYTPPGGQVRLAVEEAGDRVRIEVLDTGIGVAEADLPHLFEKFYRASSAREGQLPGTGLGLAVTHALAEAQGGSVRAERREGGGMRFVLELPRHDPDALAGAPALGTSVPRP</sequence>
<dbReference type="EC" id="2.7.13.3" evidence="2"/>
<feature type="transmembrane region" description="Helical" evidence="8">
    <location>
        <begin position="128"/>
        <end position="144"/>
    </location>
</feature>
<evidence type="ECO:0000256" key="1">
    <source>
        <dbReference type="ARBA" id="ARBA00000085"/>
    </source>
</evidence>
<evidence type="ECO:0000256" key="8">
    <source>
        <dbReference type="SAM" id="Phobius"/>
    </source>
</evidence>
<feature type="domain" description="PAC" evidence="10">
    <location>
        <begin position="399"/>
        <end position="449"/>
    </location>
</feature>
<dbReference type="PRINTS" id="PR00344">
    <property type="entry name" value="BCTRLSENSOR"/>
</dbReference>
<keyword evidence="8" id="KW-0472">Membrane</keyword>
<feature type="coiled-coil region" evidence="7">
    <location>
        <begin position="440"/>
        <end position="467"/>
    </location>
</feature>
<feature type="transmembrane region" description="Helical" evidence="8">
    <location>
        <begin position="51"/>
        <end position="73"/>
    </location>
</feature>
<dbReference type="InterPro" id="IPR003661">
    <property type="entry name" value="HisK_dim/P_dom"/>
</dbReference>
<dbReference type="SMART" id="SM00387">
    <property type="entry name" value="HATPase_c"/>
    <property type="match status" value="1"/>
</dbReference>
<evidence type="ECO:0000256" key="6">
    <source>
        <dbReference type="ARBA" id="ARBA00023012"/>
    </source>
</evidence>
<feature type="transmembrane region" description="Helical" evidence="8">
    <location>
        <begin position="27"/>
        <end position="45"/>
    </location>
</feature>
<protein>
    <recommendedName>
        <fullName evidence="2">histidine kinase</fullName>
        <ecNumber evidence="2">2.7.13.3</ecNumber>
    </recommendedName>
</protein>
<evidence type="ECO:0000256" key="5">
    <source>
        <dbReference type="ARBA" id="ARBA00022777"/>
    </source>
</evidence>
<keyword evidence="4" id="KW-0808">Transferase</keyword>
<evidence type="ECO:0000256" key="4">
    <source>
        <dbReference type="ARBA" id="ARBA00022679"/>
    </source>
</evidence>
<dbReference type="PANTHER" id="PTHR43711">
    <property type="entry name" value="TWO-COMPONENT HISTIDINE KINASE"/>
    <property type="match status" value="1"/>
</dbReference>
<dbReference type="PANTHER" id="PTHR43711:SF1">
    <property type="entry name" value="HISTIDINE KINASE 1"/>
    <property type="match status" value="1"/>
</dbReference>